<dbReference type="EMBL" id="CP041969">
    <property type="protein sequence ID" value="QMV43710.1"/>
    <property type="molecule type" value="Genomic_DNA"/>
</dbReference>
<dbReference type="InterPro" id="IPR036661">
    <property type="entry name" value="Luciferase-like_sf"/>
</dbReference>
<keyword evidence="6 7" id="KW-0503">Monooxygenase</keyword>
<dbReference type="InterPro" id="IPR050172">
    <property type="entry name" value="SsuD_RutA_monooxygenase"/>
</dbReference>
<evidence type="ECO:0000256" key="1">
    <source>
        <dbReference type="ARBA" id="ARBA00007044"/>
    </source>
</evidence>
<evidence type="ECO:0000256" key="3">
    <source>
        <dbReference type="ARBA" id="ARBA00022630"/>
    </source>
</evidence>
<dbReference type="HAMAP" id="MF_01229">
    <property type="entry name" value="Alkanesulf_monooxygen"/>
    <property type="match status" value="1"/>
</dbReference>
<dbReference type="PANTHER" id="PTHR42847:SF4">
    <property type="entry name" value="ALKANESULFONATE MONOOXYGENASE-RELATED"/>
    <property type="match status" value="1"/>
</dbReference>
<dbReference type="EC" id="1.14.14.5" evidence="2 7"/>
<dbReference type="Pfam" id="PF00296">
    <property type="entry name" value="Bac_luciferase"/>
    <property type="match status" value="1"/>
</dbReference>
<dbReference type="InterPro" id="IPR011251">
    <property type="entry name" value="Luciferase-like_dom"/>
</dbReference>
<sequence>MELFWFIPTYGDGRHIGTNRGARAITPAYLRQIATAADELGYEGVLLPTGRACEDAWVVASTLIPFTRKLKFLVAVRPGLMSPTLAARMASSFDRASEGRLLVNVVTGGDPEELEGDGVYLEHGERYEVTDEFLHVWRSTLSGHSVDHEGEHLKVTGAKIFYPPVQRPHPPLFFGGSSPAGINVAIKHCDVYLTWGEPPEQIRQKIENVREQAAASGKTLRFGIRLHVIVRETEREAWEAANDLIRYLDDDTIAKAQKVYARMDSHGQRRMADLHGGDRSKLAIGPNLWAGIGLARGGAGTALVGSPEQVAERIREYADLGIEKFILSGYPHLEEAHRIAELLFPLLPRTSAVAEANSGQQNPPAGEIVAYEHFPAANGSAPLPIPTFNRKE</sequence>
<name>A0A7G5C3C6_9BACL</name>
<keyword evidence="5 7" id="KW-0560">Oxidoreductase</keyword>
<keyword evidence="3 7" id="KW-0285">Flavoprotein</keyword>
<dbReference type="SUPFAM" id="SSF51679">
    <property type="entry name" value="Bacterial luciferase-like"/>
    <property type="match status" value="1"/>
</dbReference>
<feature type="domain" description="Luciferase-like" evidence="8">
    <location>
        <begin position="1"/>
        <end position="323"/>
    </location>
</feature>
<evidence type="ECO:0000256" key="4">
    <source>
        <dbReference type="ARBA" id="ARBA00022643"/>
    </source>
</evidence>
<keyword evidence="10" id="KW-1185">Reference proteome</keyword>
<dbReference type="Gene3D" id="3.20.20.30">
    <property type="entry name" value="Luciferase-like domain"/>
    <property type="match status" value="1"/>
</dbReference>
<protein>
    <recommendedName>
        <fullName evidence="2 7">Alkanesulfonate monooxygenase</fullName>
        <ecNumber evidence="2 7">1.14.14.5</ecNumber>
    </recommendedName>
    <alternativeName>
        <fullName evidence="7">FMNH2-dependent aliphatic sulfonate monooxygenase</fullName>
    </alternativeName>
</protein>
<dbReference type="GO" id="GO:0046306">
    <property type="term" value="P:alkanesulfonate catabolic process"/>
    <property type="evidence" value="ECO:0007669"/>
    <property type="project" value="TreeGrafter"/>
</dbReference>
<organism evidence="9 10">
    <name type="scientific">Cohnella cholangitidis</name>
    <dbReference type="NCBI Taxonomy" id="2598458"/>
    <lineage>
        <taxon>Bacteria</taxon>
        <taxon>Bacillati</taxon>
        <taxon>Bacillota</taxon>
        <taxon>Bacilli</taxon>
        <taxon>Bacillales</taxon>
        <taxon>Paenibacillaceae</taxon>
        <taxon>Cohnella</taxon>
    </lineage>
</organism>
<dbReference type="KEGG" id="cchl:FPL14_22955"/>
<dbReference type="NCBIfam" id="TIGR03565">
    <property type="entry name" value="alk_sulf_monoox"/>
    <property type="match status" value="1"/>
</dbReference>
<evidence type="ECO:0000259" key="8">
    <source>
        <dbReference type="Pfam" id="PF00296"/>
    </source>
</evidence>
<comment type="function">
    <text evidence="7">Catalyzes the desulfonation of aliphatic sulfonates.</text>
</comment>
<dbReference type="CDD" id="cd01094">
    <property type="entry name" value="Alkanesulfonate_monoxygenase"/>
    <property type="match status" value="1"/>
</dbReference>
<comment type="catalytic activity">
    <reaction evidence="7">
        <text>an alkanesulfonate + FMNH2 + O2 = an aldehyde + FMN + sulfite + H2O + 2 H(+)</text>
        <dbReference type="Rhea" id="RHEA:23064"/>
        <dbReference type="ChEBI" id="CHEBI:15377"/>
        <dbReference type="ChEBI" id="CHEBI:15378"/>
        <dbReference type="ChEBI" id="CHEBI:15379"/>
        <dbReference type="ChEBI" id="CHEBI:17359"/>
        <dbReference type="ChEBI" id="CHEBI:17478"/>
        <dbReference type="ChEBI" id="CHEBI:57618"/>
        <dbReference type="ChEBI" id="CHEBI:58210"/>
        <dbReference type="ChEBI" id="CHEBI:134249"/>
        <dbReference type="EC" id="1.14.14.5"/>
    </reaction>
</comment>
<evidence type="ECO:0000256" key="7">
    <source>
        <dbReference type="HAMAP-Rule" id="MF_01229"/>
    </source>
</evidence>
<evidence type="ECO:0000256" key="6">
    <source>
        <dbReference type="ARBA" id="ARBA00023033"/>
    </source>
</evidence>
<dbReference type="RefSeq" id="WP_182299949.1">
    <property type="nucleotide sequence ID" value="NZ_CP041969.1"/>
</dbReference>
<dbReference type="Proteomes" id="UP000515679">
    <property type="component" value="Chromosome"/>
</dbReference>
<evidence type="ECO:0000256" key="2">
    <source>
        <dbReference type="ARBA" id="ARBA00012113"/>
    </source>
</evidence>
<evidence type="ECO:0000313" key="9">
    <source>
        <dbReference type="EMBL" id="QMV43710.1"/>
    </source>
</evidence>
<accession>A0A7G5C3C6</accession>
<dbReference type="GO" id="GO:0008726">
    <property type="term" value="F:alkanesulfonate monooxygenase activity"/>
    <property type="evidence" value="ECO:0007669"/>
    <property type="project" value="UniProtKB-UniRule"/>
</dbReference>
<proteinExistence type="inferred from homology"/>
<dbReference type="InterPro" id="IPR019911">
    <property type="entry name" value="Alkanesulphonate_mOase_FMN-dep"/>
</dbReference>
<dbReference type="AlphaFoldDB" id="A0A7G5C3C6"/>
<reference evidence="9 10" key="1">
    <citation type="submission" date="2019-07" db="EMBL/GenBank/DDBJ databases">
        <authorList>
            <person name="Kim J.K."/>
            <person name="Cheong H.-M."/>
            <person name="Choi Y."/>
            <person name="Hwang K.J."/>
            <person name="Lee S."/>
            <person name="Choi C."/>
        </authorList>
    </citation>
    <scope>NUCLEOTIDE SEQUENCE [LARGE SCALE GENOMIC DNA]</scope>
    <source>
        <strain evidence="9 10">KS 22</strain>
    </source>
</reference>
<evidence type="ECO:0000313" key="10">
    <source>
        <dbReference type="Proteomes" id="UP000515679"/>
    </source>
</evidence>
<evidence type="ECO:0000256" key="5">
    <source>
        <dbReference type="ARBA" id="ARBA00023002"/>
    </source>
</evidence>
<dbReference type="PANTHER" id="PTHR42847">
    <property type="entry name" value="ALKANESULFONATE MONOOXYGENASE"/>
    <property type="match status" value="1"/>
</dbReference>
<keyword evidence="4 7" id="KW-0288">FMN</keyword>
<dbReference type="NCBIfam" id="NF001939">
    <property type="entry name" value="PRK00719.1"/>
    <property type="match status" value="1"/>
</dbReference>
<gene>
    <name evidence="7 9" type="primary">ssuD</name>
    <name evidence="9" type="ORF">FPL14_22955</name>
</gene>
<comment type="similarity">
    <text evidence="1 7">Belongs to the SsuD family.</text>
</comment>